<evidence type="ECO:0000313" key="2">
    <source>
        <dbReference type="EMBL" id="NEV00696.1"/>
    </source>
</evidence>
<keyword evidence="3" id="KW-1185">Reference proteome</keyword>
<dbReference type="EMBL" id="VKHP01000191">
    <property type="protein sequence ID" value="NEV00696.1"/>
    <property type="molecule type" value="Genomic_DNA"/>
</dbReference>
<evidence type="ECO:0000313" key="3">
    <source>
        <dbReference type="Proteomes" id="UP000468531"/>
    </source>
</evidence>
<protein>
    <submittedName>
        <fullName evidence="2">Uncharacterized protein</fullName>
    </submittedName>
</protein>
<dbReference type="Proteomes" id="UP000468531">
    <property type="component" value="Unassembled WGS sequence"/>
</dbReference>
<proteinExistence type="predicted"/>
<feature type="region of interest" description="Disordered" evidence="1">
    <location>
        <begin position="1"/>
        <end position="24"/>
    </location>
</feature>
<evidence type="ECO:0000256" key="1">
    <source>
        <dbReference type="SAM" id="MobiDB-lite"/>
    </source>
</evidence>
<dbReference type="AlphaFoldDB" id="A0A6P1BQN1"/>
<name>A0A6P1BQN1_9BRAD</name>
<comment type="caution">
    <text evidence="2">The sequence shown here is derived from an EMBL/GenBank/DDBJ whole genome shotgun (WGS) entry which is preliminary data.</text>
</comment>
<reference evidence="2 3" key="1">
    <citation type="journal article" date="2020" name="Arch. Microbiol.">
        <title>Bradyrhizobium uaiense sp. nov., a new highly efficient cowpea symbiont.</title>
        <authorList>
            <person name="Cabral Michel D."/>
            <person name="Azarias Guimaraes A."/>
            <person name="Martins da Costa E."/>
            <person name="Soares de Carvalho T."/>
            <person name="Balsanelli E."/>
            <person name="Willems A."/>
            <person name="Maltempi de Souza E."/>
            <person name="de Souza Moreira F.M."/>
        </authorList>
    </citation>
    <scope>NUCLEOTIDE SEQUENCE [LARGE SCALE GENOMIC DNA]</scope>
    <source>
        <strain evidence="2 3">UFLA 03-164</strain>
    </source>
</reference>
<accession>A0A6P1BQN1</accession>
<gene>
    <name evidence="2" type="ORF">FNJ47_34060</name>
</gene>
<dbReference type="RefSeq" id="WP_163160243.1">
    <property type="nucleotide sequence ID" value="NZ_VKHP01000191.1"/>
</dbReference>
<organism evidence="2 3">
    <name type="scientific">Bradyrhizobium uaiense</name>
    <dbReference type="NCBI Taxonomy" id="2594946"/>
    <lineage>
        <taxon>Bacteria</taxon>
        <taxon>Pseudomonadati</taxon>
        <taxon>Pseudomonadota</taxon>
        <taxon>Alphaproteobacteria</taxon>
        <taxon>Hyphomicrobiales</taxon>
        <taxon>Nitrobacteraceae</taxon>
        <taxon>Bradyrhizobium</taxon>
    </lineage>
</organism>
<sequence length="140" mass="16572">MIVQRRPQEPQTETAKNARLREQRRDAWKAAEARTAYWRARMDMHSAIDRAEAWKGYSKAKLLEMHPDHDDEIEHWMLLVACYRKALGVQLLTPAHRAADIEWKRKVLAAGGRKYTDVTDRDIENSIRRKRLGQERRPQQ</sequence>